<proteinExistence type="predicted"/>
<organism evidence="1">
    <name type="scientific">Anguilla anguilla</name>
    <name type="common">European freshwater eel</name>
    <name type="synonym">Muraena anguilla</name>
    <dbReference type="NCBI Taxonomy" id="7936"/>
    <lineage>
        <taxon>Eukaryota</taxon>
        <taxon>Metazoa</taxon>
        <taxon>Chordata</taxon>
        <taxon>Craniata</taxon>
        <taxon>Vertebrata</taxon>
        <taxon>Euteleostomi</taxon>
        <taxon>Actinopterygii</taxon>
        <taxon>Neopterygii</taxon>
        <taxon>Teleostei</taxon>
        <taxon>Anguilliformes</taxon>
        <taxon>Anguillidae</taxon>
        <taxon>Anguilla</taxon>
    </lineage>
</organism>
<evidence type="ECO:0000313" key="1">
    <source>
        <dbReference type="EMBL" id="JAH84634.1"/>
    </source>
</evidence>
<name>A0A0E9W2K8_ANGAN</name>
<reference evidence="1" key="2">
    <citation type="journal article" date="2015" name="Fish Shellfish Immunol.">
        <title>Early steps in the European eel (Anguilla anguilla)-Vibrio vulnificus interaction in the gills: Role of the RtxA13 toxin.</title>
        <authorList>
            <person name="Callol A."/>
            <person name="Pajuelo D."/>
            <person name="Ebbesson L."/>
            <person name="Teles M."/>
            <person name="MacKenzie S."/>
            <person name="Amaro C."/>
        </authorList>
    </citation>
    <scope>NUCLEOTIDE SEQUENCE</scope>
</reference>
<sequence length="65" mass="7273">MGTLFMSCYMARFTNWSAKYSELSGMSGASEDRSVDHTLNFGHSEANERDCPHDVLTTVLARNIL</sequence>
<dbReference type="AlphaFoldDB" id="A0A0E9W2K8"/>
<protein>
    <submittedName>
        <fullName evidence="1">Uncharacterized protein</fullName>
    </submittedName>
</protein>
<reference evidence="1" key="1">
    <citation type="submission" date="2014-11" db="EMBL/GenBank/DDBJ databases">
        <authorList>
            <person name="Amaro Gonzalez C."/>
        </authorList>
    </citation>
    <scope>NUCLEOTIDE SEQUENCE</scope>
</reference>
<accession>A0A0E9W2K8</accession>
<dbReference type="EMBL" id="GBXM01023943">
    <property type="protein sequence ID" value="JAH84634.1"/>
    <property type="molecule type" value="Transcribed_RNA"/>
</dbReference>